<dbReference type="AlphaFoldDB" id="A0A5C3PK63"/>
<evidence type="ECO:0000256" key="7">
    <source>
        <dbReference type="SAM" id="MobiDB-lite"/>
    </source>
</evidence>
<evidence type="ECO:0000256" key="3">
    <source>
        <dbReference type="ARBA" id="ARBA00023015"/>
    </source>
</evidence>
<comment type="similarity">
    <text evidence="2">Belongs to the bZIP family.</text>
</comment>
<dbReference type="CDD" id="cd14812">
    <property type="entry name" value="bZIP_u3"/>
    <property type="match status" value="1"/>
</dbReference>
<keyword evidence="10" id="KW-1185">Reference proteome</keyword>
<dbReference type="Pfam" id="PF00170">
    <property type="entry name" value="bZIP_1"/>
    <property type="match status" value="1"/>
</dbReference>
<organism evidence="9 10">
    <name type="scientific">Polyporus arcularius HHB13444</name>
    <dbReference type="NCBI Taxonomy" id="1314778"/>
    <lineage>
        <taxon>Eukaryota</taxon>
        <taxon>Fungi</taxon>
        <taxon>Dikarya</taxon>
        <taxon>Basidiomycota</taxon>
        <taxon>Agaricomycotina</taxon>
        <taxon>Agaricomycetes</taxon>
        <taxon>Polyporales</taxon>
        <taxon>Polyporaceae</taxon>
        <taxon>Polyporus</taxon>
    </lineage>
</organism>
<feature type="region of interest" description="Disordered" evidence="7">
    <location>
        <begin position="482"/>
        <end position="515"/>
    </location>
</feature>
<feature type="domain" description="BZIP" evidence="8">
    <location>
        <begin position="170"/>
        <end position="218"/>
    </location>
</feature>
<feature type="region of interest" description="Disordered" evidence="7">
    <location>
        <begin position="243"/>
        <end position="269"/>
    </location>
</feature>
<evidence type="ECO:0000313" key="9">
    <source>
        <dbReference type="EMBL" id="TFK90165.1"/>
    </source>
</evidence>
<evidence type="ECO:0000256" key="4">
    <source>
        <dbReference type="ARBA" id="ARBA00023125"/>
    </source>
</evidence>
<dbReference type="SUPFAM" id="SSF57959">
    <property type="entry name" value="Leucine zipper domain"/>
    <property type="match status" value="1"/>
</dbReference>
<accession>A0A5C3PK63</accession>
<keyword evidence="6" id="KW-0539">Nucleus</keyword>
<dbReference type="InterPro" id="IPR004827">
    <property type="entry name" value="bZIP"/>
</dbReference>
<dbReference type="GO" id="GO:0003677">
    <property type="term" value="F:DNA binding"/>
    <property type="evidence" value="ECO:0007669"/>
    <property type="project" value="UniProtKB-KW"/>
</dbReference>
<dbReference type="SMART" id="SM00338">
    <property type="entry name" value="BRLZ"/>
    <property type="match status" value="1"/>
</dbReference>
<dbReference type="PANTHER" id="PTHR47416">
    <property type="entry name" value="BASIC-LEUCINE ZIPPER TRANSCRIPTION FACTOR F-RELATED"/>
    <property type="match status" value="1"/>
</dbReference>
<dbReference type="GO" id="GO:0005634">
    <property type="term" value="C:nucleus"/>
    <property type="evidence" value="ECO:0007669"/>
    <property type="project" value="UniProtKB-SubCell"/>
</dbReference>
<keyword evidence="4" id="KW-0238">DNA-binding</keyword>
<evidence type="ECO:0000256" key="2">
    <source>
        <dbReference type="ARBA" id="ARBA00007163"/>
    </source>
</evidence>
<keyword evidence="5" id="KW-0804">Transcription</keyword>
<evidence type="ECO:0000256" key="1">
    <source>
        <dbReference type="ARBA" id="ARBA00004123"/>
    </source>
</evidence>
<feature type="compositionally biased region" description="Low complexity" evidence="7">
    <location>
        <begin position="91"/>
        <end position="115"/>
    </location>
</feature>
<gene>
    <name evidence="9" type="ORF">K466DRAFT_400543</name>
</gene>
<name>A0A5C3PK63_9APHY</name>
<keyword evidence="3" id="KW-0805">Transcription regulation</keyword>
<dbReference type="InParanoid" id="A0A5C3PK63"/>
<evidence type="ECO:0000256" key="5">
    <source>
        <dbReference type="ARBA" id="ARBA00023163"/>
    </source>
</evidence>
<dbReference type="STRING" id="1314778.A0A5C3PK63"/>
<dbReference type="GO" id="GO:0003700">
    <property type="term" value="F:DNA-binding transcription factor activity"/>
    <property type="evidence" value="ECO:0007669"/>
    <property type="project" value="InterPro"/>
</dbReference>
<feature type="compositionally biased region" description="Basic and acidic residues" evidence="7">
    <location>
        <begin position="243"/>
        <end position="253"/>
    </location>
</feature>
<dbReference type="EMBL" id="ML211053">
    <property type="protein sequence ID" value="TFK90165.1"/>
    <property type="molecule type" value="Genomic_DNA"/>
</dbReference>
<feature type="region of interest" description="Disordered" evidence="7">
    <location>
        <begin position="53"/>
        <end position="121"/>
    </location>
</feature>
<dbReference type="Proteomes" id="UP000308197">
    <property type="component" value="Unassembled WGS sequence"/>
</dbReference>
<protein>
    <recommendedName>
        <fullName evidence="8">BZIP domain-containing protein</fullName>
    </recommendedName>
</protein>
<feature type="compositionally biased region" description="Low complexity" evidence="7">
    <location>
        <begin position="482"/>
        <end position="500"/>
    </location>
</feature>
<dbReference type="InterPro" id="IPR046347">
    <property type="entry name" value="bZIP_sf"/>
</dbReference>
<evidence type="ECO:0000259" key="8">
    <source>
        <dbReference type="PROSITE" id="PS50217"/>
    </source>
</evidence>
<comment type="subcellular location">
    <subcellularLocation>
        <location evidence="1">Nucleus</location>
    </subcellularLocation>
</comment>
<evidence type="ECO:0000313" key="10">
    <source>
        <dbReference type="Proteomes" id="UP000308197"/>
    </source>
</evidence>
<feature type="region of interest" description="Disordered" evidence="7">
    <location>
        <begin position="133"/>
        <end position="167"/>
    </location>
</feature>
<dbReference type="PROSITE" id="PS50217">
    <property type="entry name" value="BZIP"/>
    <property type="match status" value="1"/>
</dbReference>
<dbReference type="Gene3D" id="1.20.5.170">
    <property type="match status" value="1"/>
</dbReference>
<proteinExistence type="inferred from homology"/>
<reference evidence="9 10" key="1">
    <citation type="journal article" date="2019" name="Nat. Ecol. Evol.">
        <title>Megaphylogeny resolves global patterns of mushroom evolution.</title>
        <authorList>
            <person name="Varga T."/>
            <person name="Krizsan K."/>
            <person name="Foldi C."/>
            <person name="Dima B."/>
            <person name="Sanchez-Garcia M."/>
            <person name="Sanchez-Ramirez S."/>
            <person name="Szollosi G.J."/>
            <person name="Szarkandi J.G."/>
            <person name="Papp V."/>
            <person name="Albert L."/>
            <person name="Andreopoulos W."/>
            <person name="Angelini C."/>
            <person name="Antonin V."/>
            <person name="Barry K.W."/>
            <person name="Bougher N.L."/>
            <person name="Buchanan P."/>
            <person name="Buyck B."/>
            <person name="Bense V."/>
            <person name="Catcheside P."/>
            <person name="Chovatia M."/>
            <person name="Cooper J."/>
            <person name="Damon W."/>
            <person name="Desjardin D."/>
            <person name="Finy P."/>
            <person name="Geml J."/>
            <person name="Haridas S."/>
            <person name="Hughes K."/>
            <person name="Justo A."/>
            <person name="Karasinski D."/>
            <person name="Kautmanova I."/>
            <person name="Kiss B."/>
            <person name="Kocsube S."/>
            <person name="Kotiranta H."/>
            <person name="LaButti K.M."/>
            <person name="Lechner B.E."/>
            <person name="Liimatainen K."/>
            <person name="Lipzen A."/>
            <person name="Lukacs Z."/>
            <person name="Mihaltcheva S."/>
            <person name="Morgado L.N."/>
            <person name="Niskanen T."/>
            <person name="Noordeloos M.E."/>
            <person name="Ohm R.A."/>
            <person name="Ortiz-Santana B."/>
            <person name="Ovrebo C."/>
            <person name="Racz N."/>
            <person name="Riley R."/>
            <person name="Savchenko A."/>
            <person name="Shiryaev A."/>
            <person name="Soop K."/>
            <person name="Spirin V."/>
            <person name="Szebenyi C."/>
            <person name="Tomsovsky M."/>
            <person name="Tulloss R.E."/>
            <person name="Uehling J."/>
            <person name="Grigoriev I.V."/>
            <person name="Vagvolgyi C."/>
            <person name="Papp T."/>
            <person name="Martin F.M."/>
            <person name="Miettinen O."/>
            <person name="Hibbett D.S."/>
            <person name="Nagy L.G."/>
        </authorList>
    </citation>
    <scope>NUCLEOTIDE SEQUENCE [LARGE SCALE GENOMIC DNA]</scope>
    <source>
        <strain evidence="9 10">HHB13444</strain>
    </source>
</reference>
<sequence length="567" mass="60268">MASIHLPALHMSNFIAADAPLTSPLSESLPVPWDRDPALAALYDPFSLPAPAIMPGSLPDTRKMLKGRTTPDVPSEQCLPTHQVFDFTPGSAPTPMQMSSPASSPESSPQTAPQSLPGTLHTFSAADDCSYSVPAKRPSLSAPAGATKRARSSGERVSTKDFVPPDVSGLNKREARLVKNRAAAFLSRQRKREEFENMEIRVAELEQENARLMASLQQQQPTPPPVDNSLMSELELLKRQLAETQQRERELAEKLSSGPEPASARTGVVKTEAVEPELPVSLRAHKGERSGASFGLMVLLCALPTLLSMPTHSAMPSGVSFSPSHSHSHSHSSSLDMFSTSDYDFGYGFGAGAMDLDLAPSSLISGESAEPEFKKLELVDLDTEKFGMSGLDISFDASAAKDGRIRVRIHPPAASAAENGSEHGHGQIKELDEDQTMWHDAEDDLGPFLGVGSNEPALFGSSDLHSLDFDFASSSSYASYASTSPLASSSSPTGSFFQSAPSPSSTPNEYEFELGSDYGSVGSGMSRAGSPGAAGSTFGAGRRKVRIALRGMPGKGREGGEWEVEVC</sequence>
<evidence type="ECO:0000256" key="6">
    <source>
        <dbReference type="ARBA" id="ARBA00023242"/>
    </source>
</evidence>
<dbReference type="PANTHER" id="PTHR47416:SF8">
    <property type="entry name" value="BASIC-LEUCINE ZIPPER TRANSCRIPTION FACTOR E-RELATED"/>
    <property type="match status" value="1"/>
</dbReference>